<evidence type="ECO:0008006" key="14">
    <source>
        <dbReference type="Google" id="ProtNLM"/>
    </source>
</evidence>
<dbReference type="EMBL" id="UINC01001562">
    <property type="protein sequence ID" value="SUZ83698.1"/>
    <property type="molecule type" value="Genomic_DNA"/>
</dbReference>
<keyword evidence="6" id="KW-0560">Oxidoreductase</keyword>
<dbReference type="GO" id="GO:0120547">
    <property type="term" value="F:heme A synthase activity"/>
    <property type="evidence" value="ECO:0007669"/>
    <property type="project" value="UniProtKB-EC"/>
</dbReference>
<feature type="transmembrane region" description="Helical" evidence="12">
    <location>
        <begin position="263"/>
        <end position="283"/>
    </location>
</feature>
<dbReference type="Pfam" id="PF02628">
    <property type="entry name" value="COX15-CtaA"/>
    <property type="match status" value="1"/>
</dbReference>
<dbReference type="GO" id="GO:0005743">
    <property type="term" value="C:mitochondrial inner membrane"/>
    <property type="evidence" value="ECO:0007669"/>
    <property type="project" value="TreeGrafter"/>
</dbReference>
<dbReference type="PANTHER" id="PTHR23289:SF2">
    <property type="entry name" value="CYTOCHROME C OXIDASE ASSEMBLY PROTEIN COX15 HOMOLOG"/>
    <property type="match status" value="1"/>
</dbReference>
<keyword evidence="9 12" id="KW-0472">Membrane</keyword>
<feature type="transmembrane region" description="Helical" evidence="12">
    <location>
        <begin position="295"/>
        <end position="318"/>
    </location>
</feature>
<dbReference type="AlphaFoldDB" id="A0A381QYQ7"/>
<evidence type="ECO:0000256" key="7">
    <source>
        <dbReference type="ARBA" id="ARBA00023004"/>
    </source>
</evidence>
<evidence type="ECO:0000256" key="10">
    <source>
        <dbReference type="ARBA" id="ARBA00044501"/>
    </source>
</evidence>
<keyword evidence="7" id="KW-0408">Iron</keyword>
<evidence type="ECO:0000256" key="2">
    <source>
        <dbReference type="ARBA" id="ARBA00004141"/>
    </source>
</evidence>
<dbReference type="GO" id="GO:0016653">
    <property type="term" value="F:oxidoreductase activity, acting on NAD(P)H, heme protein as acceptor"/>
    <property type="evidence" value="ECO:0007669"/>
    <property type="project" value="TreeGrafter"/>
</dbReference>
<comment type="catalytic activity">
    <reaction evidence="11">
        <text>Fe(II)-heme o + 2 A + H2O = Fe(II)-heme a + 2 AH2</text>
        <dbReference type="Rhea" id="RHEA:63388"/>
        <dbReference type="ChEBI" id="CHEBI:13193"/>
        <dbReference type="ChEBI" id="CHEBI:15377"/>
        <dbReference type="ChEBI" id="CHEBI:17499"/>
        <dbReference type="ChEBI" id="CHEBI:60530"/>
        <dbReference type="ChEBI" id="CHEBI:61715"/>
        <dbReference type="EC" id="1.17.99.9"/>
    </reaction>
    <physiologicalReaction direction="left-to-right" evidence="11">
        <dbReference type="Rhea" id="RHEA:63389"/>
    </physiologicalReaction>
</comment>
<dbReference type="HAMAP" id="MF_01665">
    <property type="entry name" value="HemeA_synth_type2"/>
    <property type="match status" value="1"/>
</dbReference>
<feature type="non-terminal residue" evidence="13">
    <location>
        <position position="350"/>
    </location>
</feature>
<feature type="transmembrane region" description="Helical" evidence="12">
    <location>
        <begin position="202"/>
        <end position="223"/>
    </location>
</feature>
<dbReference type="PANTHER" id="PTHR23289">
    <property type="entry name" value="CYTOCHROME C OXIDASE ASSEMBLY PROTEIN COX15"/>
    <property type="match status" value="1"/>
</dbReference>
<evidence type="ECO:0000256" key="9">
    <source>
        <dbReference type="ARBA" id="ARBA00023136"/>
    </source>
</evidence>
<keyword evidence="8" id="KW-0350">Heme biosynthesis</keyword>
<accession>A0A381QYQ7</accession>
<reference evidence="13" key="1">
    <citation type="submission" date="2018-05" db="EMBL/GenBank/DDBJ databases">
        <authorList>
            <person name="Lanie J.A."/>
            <person name="Ng W.-L."/>
            <person name="Kazmierczak K.M."/>
            <person name="Andrzejewski T.M."/>
            <person name="Davidsen T.M."/>
            <person name="Wayne K.J."/>
            <person name="Tettelin H."/>
            <person name="Glass J.I."/>
            <person name="Rusch D."/>
            <person name="Podicherti R."/>
            <person name="Tsui H.-C.T."/>
            <person name="Winkler M.E."/>
        </authorList>
    </citation>
    <scope>NUCLEOTIDE SEQUENCE</scope>
</reference>
<sequence>MNTIFPNKITDDYTSALVAKWLLICCGLVFLMVVIGGITRLTGSGLSMVDWRPLMGIIPPITSDEWQKTFEMYQSTPEFLKKNFNMDIHGFKEIFFLEYVHRLLGRIIGLVFLIPFIYFVYKNYIKKNDIPKYIIMFILGGMQGILGWYMVKSGLINNPAVSQYRLTAHLIAAFLVYGFMFWVALSLLLPSKNNKSHPWFRITIAVTILIIITIISGGFVAGLKAGKIYNTFPMMGNFWVPPDILAIEPAWKNLFENMATAQFNHRILAISTFIIIIIYGLKIPKLYLSTKIRKGITALIHTATLQVILGISTLLLIVPTVLAALHQAVAMLLFTISLFLCHGLYRERST</sequence>
<gene>
    <name evidence="13" type="ORF">METZ01_LOCUS36552</name>
</gene>
<organism evidence="13">
    <name type="scientific">marine metagenome</name>
    <dbReference type="NCBI Taxonomy" id="408172"/>
    <lineage>
        <taxon>unclassified sequences</taxon>
        <taxon>metagenomes</taxon>
        <taxon>ecological metagenomes</taxon>
    </lineage>
</organism>
<evidence type="ECO:0000256" key="3">
    <source>
        <dbReference type="ARBA" id="ARBA00022692"/>
    </source>
</evidence>
<name>A0A381QYQ7_9ZZZZ</name>
<keyword evidence="3 12" id="KW-0812">Transmembrane</keyword>
<comment type="cofactor">
    <cofactor evidence="1">
        <name>heme b</name>
        <dbReference type="ChEBI" id="CHEBI:60344"/>
    </cofactor>
</comment>
<dbReference type="InterPro" id="IPR023754">
    <property type="entry name" value="HemeA_Synthase_type2"/>
</dbReference>
<proteinExistence type="inferred from homology"/>
<comment type="pathway">
    <text evidence="10">Porphyrin-containing compound metabolism; heme A biosynthesis; heme A from heme O: step 1/1.</text>
</comment>
<protein>
    <recommendedName>
        <fullName evidence="14">Heme A synthase</fullName>
    </recommendedName>
</protein>
<evidence type="ECO:0000256" key="12">
    <source>
        <dbReference type="SAM" id="Phobius"/>
    </source>
</evidence>
<feature type="non-terminal residue" evidence="13">
    <location>
        <position position="1"/>
    </location>
</feature>
<keyword evidence="4" id="KW-0479">Metal-binding</keyword>
<feature type="transmembrane region" description="Helical" evidence="12">
    <location>
        <begin position="324"/>
        <end position="345"/>
    </location>
</feature>
<evidence type="ECO:0000256" key="11">
    <source>
        <dbReference type="ARBA" id="ARBA00048044"/>
    </source>
</evidence>
<keyword evidence="5 12" id="KW-1133">Transmembrane helix</keyword>
<comment type="subcellular location">
    <subcellularLocation>
        <location evidence="2">Membrane</location>
        <topology evidence="2">Multi-pass membrane protein</topology>
    </subcellularLocation>
</comment>
<evidence type="ECO:0000256" key="6">
    <source>
        <dbReference type="ARBA" id="ARBA00023002"/>
    </source>
</evidence>
<evidence type="ECO:0000313" key="13">
    <source>
        <dbReference type="EMBL" id="SUZ83698.1"/>
    </source>
</evidence>
<evidence type="ECO:0000256" key="5">
    <source>
        <dbReference type="ARBA" id="ARBA00022989"/>
    </source>
</evidence>
<dbReference type="GO" id="GO:0046872">
    <property type="term" value="F:metal ion binding"/>
    <property type="evidence" value="ECO:0007669"/>
    <property type="project" value="UniProtKB-KW"/>
</dbReference>
<feature type="transmembrane region" description="Helical" evidence="12">
    <location>
        <begin position="133"/>
        <end position="151"/>
    </location>
</feature>
<feature type="transmembrane region" description="Helical" evidence="12">
    <location>
        <begin position="21"/>
        <end position="41"/>
    </location>
</feature>
<evidence type="ECO:0000256" key="4">
    <source>
        <dbReference type="ARBA" id="ARBA00022723"/>
    </source>
</evidence>
<evidence type="ECO:0000256" key="1">
    <source>
        <dbReference type="ARBA" id="ARBA00001970"/>
    </source>
</evidence>
<dbReference type="InterPro" id="IPR003780">
    <property type="entry name" value="COX15/CtaA_fam"/>
</dbReference>
<evidence type="ECO:0000256" key="8">
    <source>
        <dbReference type="ARBA" id="ARBA00023133"/>
    </source>
</evidence>
<dbReference type="GO" id="GO:0006784">
    <property type="term" value="P:heme A biosynthetic process"/>
    <property type="evidence" value="ECO:0007669"/>
    <property type="project" value="InterPro"/>
</dbReference>
<feature type="transmembrane region" description="Helical" evidence="12">
    <location>
        <begin position="171"/>
        <end position="190"/>
    </location>
</feature>
<feature type="transmembrane region" description="Helical" evidence="12">
    <location>
        <begin position="103"/>
        <end position="121"/>
    </location>
</feature>